<dbReference type="PANTHER" id="PTHR12147:SF26">
    <property type="entry name" value="PEPTIDASE M28 DOMAIN-CONTAINING PROTEIN"/>
    <property type="match status" value="1"/>
</dbReference>
<organism evidence="3 4">
    <name type="scientific">Undibacterium danionis</name>
    <dbReference type="NCBI Taxonomy" id="1812100"/>
    <lineage>
        <taxon>Bacteria</taxon>
        <taxon>Pseudomonadati</taxon>
        <taxon>Pseudomonadota</taxon>
        <taxon>Betaproteobacteria</taxon>
        <taxon>Burkholderiales</taxon>
        <taxon>Oxalobacteraceae</taxon>
        <taxon>Undibacterium</taxon>
    </lineage>
</organism>
<dbReference type="PANTHER" id="PTHR12147">
    <property type="entry name" value="METALLOPEPTIDASE M28 FAMILY MEMBER"/>
    <property type="match status" value="1"/>
</dbReference>
<feature type="domain" description="Peptidase M28" evidence="2">
    <location>
        <begin position="113"/>
        <end position="307"/>
    </location>
</feature>
<keyword evidence="1" id="KW-0812">Transmembrane</keyword>
<keyword evidence="1" id="KW-1133">Transmembrane helix</keyword>
<feature type="transmembrane region" description="Helical" evidence="1">
    <location>
        <begin position="372"/>
        <end position="393"/>
    </location>
</feature>
<dbReference type="InterPro" id="IPR007484">
    <property type="entry name" value="Peptidase_M28"/>
</dbReference>
<comment type="caution">
    <text evidence="3">The sequence shown here is derived from an EMBL/GenBank/DDBJ whole genome shotgun (WGS) entry which is preliminary data.</text>
</comment>
<accession>A0ABV6IF75</accession>
<proteinExistence type="predicted"/>
<feature type="transmembrane region" description="Helical" evidence="1">
    <location>
        <begin position="497"/>
        <end position="520"/>
    </location>
</feature>
<dbReference type="SUPFAM" id="SSF53187">
    <property type="entry name" value="Zn-dependent exopeptidases"/>
    <property type="match status" value="1"/>
</dbReference>
<dbReference type="RefSeq" id="WP_390212790.1">
    <property type="nucleotide sequence ID" value="NZ_JBHLXJ010000013.1"/>
</dbReference>
<feature type="transmembrane region" description="Helical" evidence="1">
    <location>
        <begin position="555"/>
        <end position="578"/>
    </location>
</feature>
<evidence type="ECO:0000259" key="2">
    <source>
        <dbReference type="Pfam" id="PF04389"/>
    </source>
</evidence>
<name>A0ABV6IF75_9BURK</name>
<dbReference type="Pfam" id="PF04389">
    <property type="entry name" value="Peptidase_M28"/>
    <property type="match status" value="1"/>
</dbReference>
<keyword evidence="4" id="KW-1185">Reference proteome</keyword>
<feature type="transmembrane region" description="Helical" evidence="1">
    <location>
        <begin position="468"/>
        <end position="485"/>
    </location>
</feature>
<evidence type="ECO:0000256" key="1">
    <source>
        <dbReference type="SAM" id="Phobius"/>
    </source>
</evidence>
<feature type="transmembrane region" description="Helical" evidence="1">
    <location>
        <begin position="526"/>
        <end position="548"/>
    </location>
</feature>
<feature type="transmembrane region" description="Helical" evidence="1">
    <location>
        <begin position="445"/>
        <end position="462"/>
    </location>
</feature>
<evidence type="ECO:0000313" key="4">
    <source>
        <dbReference type="Proteomes" id="UP001589844"/>
    </source>
</evidence>
<dbReference type="EMBL" id="JBHLXJ010000013">
    <property type="protein sequence ID" value="MFC0350466.1"/>
    <property type="molecule type" value="Genomic_DNA"/>
</dbReference>
<evidence type="ECO:0000313" key="3">
    <source>
        <dbReference type="EMBL" id="MFC0350466.1"/>
    </source>
</evidence>
<keyword evidence="1" id="KW-0472">Membrane</keyword>
<dbReference type="InterPro" id="IPR045175">
    <property type="entry name" value="M28_fam"/>
</dbReference>
<dbReference type="Gene3D" id="3.40.630.10">
    <property type="entry name" value="Zn peptidases"/>
    <property type="match status" value="1"/>
</dbReference>
<protein>
    <submittedName>
        <fullName evidence="3">M28 family peptidase</fullName>
    </submittedName>
</protein>
<feature type="transmembrane region" description="Helical" evidence="1">
    <location>
        <begin position="341"/>
        <end position="360"/>
    </location>
</feature>
<reference evidence="3 4" key="1">
    <citation type="submission" date="2024-09" db="EMBL/GenBank/DDBJ databases">
        <authorList>
            <person name="Sun Q."/>
            <person name="Mori K."/>
        </authorList>
    </citation>
    <scope>NUCLEOTIDE SEQUENCE [LARGE SCALE GENOMIC DNA]</scope>
    <source>
        <strain evidence="3 4">CCM 8677</strain>
    </source>
</reference>
<feature type="transmembrane region" description="Helical" evidence="1">
    <location>
        <begin position="413"/>
        <end position="433"/>
    </location>
</feature>
<sequence>MHFLFKAGSQLSRTALLLLLSVLLLIAYALWSVQPRLPFSPDASTKVAAAYSLAAAQTQLKQITQERHPAGSPAHGRVRDYLMAELKAIGLEPQIQTTFAVSEKGTASGQVQNIVVRLPGKSASASVPDKKALLLMAHYDATPYSYGAGDDGVSVINILQALRVLKQQPALQNDVITVFSDAEEVGLLGASGFAADHPWMKEVGMLLNFDNRGNDGPVLMFEPSVGNGKLIAGLAQAVAHPVSNSMMYEVYKALPNDTDFTVFRKKGIPGLNFALIQNLSSYHTRYDRSDLINPASQQQQGEMILRLVRHFGNEDLNQLKSDDSVYFNFPLVGLIHYPASYALPLAALISALVMLSFWVAAKRTPVRMLRTVAAVLLFLLVIVALGFLSQRAWNLLLQLYPAYWTLIDPDTSHFYLSGILLLSTLTFVGLYQFCSRWLTVTEMRFGAALVWLILLVFTSLRFPGASFLFAWPLLFVTLSWLVLDAKAIAYDSAAYGWILFLGFAFALILFAPLILLFNIALGFHSLGVPVILFVLLLGIALPLLMWLFQHLRMPVFLVTSVGLMAYAAYATAAFHLSYPIAPQLIYTAISQSPQPPQYLWLAPQRQLDRELLNQFSGKAEQRLVPEVFGHSTPRSEWKYWTEIAPATQLAAPQMTILSDQIVGEQREIVVHIDSPEHAISTRMVFEGVTVLKASLQDKLMIETATEKWNFSISAMPEHGVDLRFSIDKNAKLAEAKLRATDVFYELPASLKGLTLPPEKSVDFLAMAVSVLDIPAALAK</sequence>
<dbReference type="Proteomes" id="UP001589844">
    <property type="component" value="Unassembled WGS sequence"/>
</dbReference>
<gene>
    <name evidence="3" type="ORF">ACFFJH_11655</name>
</gene>